<dbReference type="GO" id="GO:0006995">
    <property type="term" value="P:cellular response to nitrogen starvation"/>
    <property type="evidence" value="ECO:0007669"/>
    <property type="project" value="TreeGrafter"/>
</dbReference>
<keyword evidence="14" id="KW-1185">Reference proteome</keyword>
<dbReference type="Pfam" id="PF16420">
    <property type="entry name" value="ATG7_N"/>
    <property type="match status" value="1"/>
</dbReference>
<dbReference type="Pfam" id="PF00899">
    <property type="entry name" value="ThiF"/>
    <property type="match status" value="1"/>
</dbReference>
<protein>
    <recommendedName>
        <fullName evidence="3 10">Ubiquitin-like modifier-activating enzyme ATG7</fullName>
    </recommendedName>
    <alternativeName>
        <fullName evidence="10">Autophagy-related protein 7</fullName>
    </alternativeName>
</protein>
<gene>
    <name evidence="13" type="primary">ATG7</name>
    <name evidence="13" type="ORF">A0J61_06248</name>
</gene>
<evidence type="ECO:0000256" key="3">
    <source>
        <dbReference type="ARBA" id="ARBA00017647"/>
    </source>
</evidence>
<dbReference type="OrthoDB" id="338614at2759"/>
<comment type="function">
    <text evidence="10">E1-like activating enzyme involved in the 2 ubiquitin-like systems required for cytoplasm to vacuole transport (Cvt) and autophagy. Activates ATG12 for its conjugation with ATG5 and ATG8 for its conjugation with phosphatidylethanolamine. Both systems are needed for the ATG8 association to Cvt vesicles and autophagosomes membranes. Autophagy is essential for maintenance of amino acid levels and protein synthesis under nitrogen starvation. Required for selective autophagic degradation of the nucleus (nucleophagy) as well as for mitophagy which contributes to regulate mitochondrial quantity and quality by eliminating the mitochondria to a basal level to fulfill cellular energy requirements and preventing excess ROS production.</text>
</comment>
<evidence type="ECO:0000313" key="14">
    <source>
        <dbReference type="Proteomes" id="UP000093000"/>
    </source>
</evidence>
<dbReference type="InterPro" id="IPR006285">
    <property type="entry name" value="Atg7"/>
</dbReference>
<evidence type="ECO:0000256" key="5">
    <source>
        <dbReference type="ARBA" id="ARBA00022490"/>
    </source>
</evidence>
<dbReference type="InterPro" id="IPR000594">
    <property type="entry name" value="ThiF_NAD_FAD-bd"/>
</dbReference>
<feature type="domain" description="THIF-type NAD/FAD binding fold" evidence="11">
    <location>
        <begin position="295"/>
        <end position="530"/>
    </location>
</feature>
<evidence type="ECO:0000259" key="12">
    <source>
        <dbReference type="Pfam" id="PF16420"/>
    </source>
</evidence>
<sequence length="619" mass="69777">MPLLKFIPFQSSVDIGFWQSFVSKKLDILKLSSEPQPIHGNYSSGQIVSDAIHLPGLFTMPSNGLEIDSSSHVKGTLINTNTIQEFRLLDKNQLFQQTVAKIIQAVQSKEALDDPSLLNQFLLLTFADLKKYKFYYWFAFPAIIPSSPWLCHHQEPMKLTLEQNVPPYFLIKTDGSWQTAPLNQYETFQTDQECMIGWIDPSTSPDAFGWPLRNLLYLVHTQWQWRKAKVICYRPGQTSYCLSVELPESGHYTNKAVGWEKNVQGTLGPRMADLGPLMDPVQLADTSVDLNLKLMRWRILPDLDLDRIKQTKCLLLGAGTLGCYVARCLLGWGVRHITFVDNGRVSFSNPVRQPLYQFKDALQGGSLKAETAADQLRQIQPTVVSKGYDLTIPMPGHPSSSDQALEQDRTQLARLIEEHDVVYLLTDSRESRWFPTMLAAYHKKLVINSALGFDTFLVMRHGSVLSNLGCYFCNDIVAPTDSLTDRTLDQQCTVTRPGLAAIAGALSVELMVSVIQHPEGYSMNAKATDQPHLLGLLPHQIRGFLGQFSNMLIVGQAYDRCTACSRKILEAYDHNPLDFLKKVLKEPDHLEQITGLADLKKESEALLLDDWAEEVEEDF</sequence>
<feature type="domain" description="Ubiquitin-like modifier-activating enzyme Atg7 N-terminal" evidence="12">
    <location>
        <begin position="4"/>
        <end position="278"/>
    </location>
</feature>
<comment type="caution">
    <text evidence="13">The sequence shown here is derived from an EMBL/GenBank/DDBJ whole genome shotgun (WGS) entry which is preliminary data.</text>
</comment>
<reference evidence="13 14" key="1">
    <citation type="submission" date="2016-03" db="EMBL/GenBank/DDBJ databases">
        <title>Choanephora cucurbitarum.</title>
        <authorList>
            <person name="Min B."/>
            <person name="Park H."/>
            <person name="Park J.-H."/>
            <person name="Shin H.-D."/>
            <person name="Choi I.-G."/>
        </authorList>
    </citation>
    <scope>NUCLEOTIDE SEQUENCE [LARGE SCALE GENOMIC DNA]</scope>
    <source>
        <strain evidence="13 14">KUS-F28377</strain>
    </source>
</reference>
<dbReference type="FunFam" id="3.40.140.70:FF:000001">
    <property type="entry name" value="Ubiquitin-like modifier-activating enzyme atg7"/>
    <property type="match status" value="1"/>
</dbReference>
<dbReference type="InParanoid" id="A0A1C7N9E0"/>
<dbReference type="InterPro" id="IPR045886">
    <property type="entry name" value="ThiF/MoeB/HesA"/>
</dbReference>
<keyword evidence="4 10" id="KW-0813">Transport</keyword>
<dbReference type="GO" id="GO:0000045">
    <property type="term" value="P:autophagosome assembly"/>
    <property type="evidence" value="ECO:0007669"/>
    <property type="project" value="TreeGrafter"/>
</dbReference>
<evidence type="ECO:0000256" key="1">
    <source>
        <dbReference type="ARBA" id="ARBA00010931"/>
    </source>
</evidence>
<dbReference type="InterPro" id="IPR042522">
    <property type="entry name" value="Atg7_N_1"/>
</dbReference>
<accession>A0A1C7N9E0</accession>
<evidence type="ECO:0000256" key="2">
    <source>
        <dbReference type="ARBA" id="ARBA00011738"/>
    </source>
</evidence>
<comment type="similarity">
    <text evidence="1 10">Belongs to the ATG7 family.</text>
</comment>
<dbReference type="AlphaFoldDB" id="A0A1C7N9E0"/>
<dbReference type="Gene3D" id="3.40.140.70">
    <property type="entry name" value="Ubiquitin-like modifier-activating enzyme ATG7 N-terminal domain"/>
    <property type="match status" value="1"/>
</dbReference>
<dbReference type="CDD" id="cd01486">
    <property type="entry name" value="Apg7"/>
    <property type="match status" value="1"/>
</dbReference>
<dbReference type="GO" id="GO:0097632">
    <property type="term" value="C:extrinsic component of phagophore assembly site membrane"/>
    <property type="evidence" value="ECO:0007669"/>
    <property type="project" value="EnsemblFungi"/>
</dbReference>
<evidence type="ECO:0000256" key="10">
    <source>
        <dbReference type="RuleBase" id="RU366022"/>
    </source>
</evidence>
<feature type="active site" description="Glycyl thioester intermediate" evidence="9">
    <location>
        <position position="492"/>
    </location>
</feature>
<comment type="subcellular location">
    <subcellularLocation>
        <location evidence="10">Cytoplasm</location>
    </subcellularLocation>
    <subcellularLocation>
        <location evidence="10">Preautophagosomal structure</location>
    </subcellularLocation>
</comment>
<dbReference type="EMBL" id="LUGH01000368">
    <property type="protein sequence ID" value="OBZ85707.1"/>
    <property type="molecule type" value="Genomic_DNA"/>
</dbReference>
<comment type="subunit">
    <text evidence="2 10">Homodimer.</text>
</comment>
<dbReference type="GO" id="GO:0032446">
    <property type="term" value="P:protein modification by small protein conjugation"/>
    <property type="evidence" value="ECO:0007669"/>
    <property type="project" value="EnsemblFungi"/>
</dbReference>
<dbReference type="Gene3D" id="3.40.140.100">
    <property type="entry name" value="Ubiquitin-like modifier-activating enzyme ATG7 C-terminal domain"/>
    <property type="match status" value="1"/>
</dbReference>
<keyword evidence="8 10" id="KW-0072">Autophagy</keyword>
<dbReference type="GO" id="GO:0019778">
    <property type="term" value="F:Atg12 activating enzyme activity"/>
    <property type="evidence" value="ECO:0007669"/>
    <property type="project" value="EnsemblFungi"/>
</dbReference>
<evidence type="ECO:0000256" key="9">
    <source>
        <dbReference type="PIRSR" id="PIRSR606285-1"/>
    </source>
</evidence>
<dbReference type="NCBIfam" id="TIGR01381">
    <property type="entry name" value="E1_like_apg7"/>
    <property type="match status" value="1"/>
</dbReference>
<dbReference type="Gene3D" id="3.40.50.720">
    <property type="entry name" value="NAD(P)-binding Rossmann-like Domain"/>
    <property type="match status" value="1"/>
</dbReference>
<keyword evidence="6 10" id="KW-0833">Ubl conjugation pathway</keyword>
<dbReference type="FunFam" id="3.40.50.720:FF:000395">
    <property type="entry name" value="ubiquitin-like modifier-activating enzyme ATG7"/>
    <property type="match status" value="1"/>
</dbReference>
<dbReference type="PANTHER" id="PTHR10953">
    <property type="entry name" value="UBIQUITIN-ACTIVATING ENZYME E1"/>
    <property type="match status" value="1"/>
</dbReference>
<dbReference type="SUPFAM" id="SSF69572">
    <property type="entry name" value="Activating enzymes of the ubiquitin-like proteins"/>
    <property type="match status" value="1"/>
</dbReference>
<dbReference type="InterPro" id="IPR032197">
    <property type="entry name" value="Atg7_N"/>
</dbReference>
<organism evidence="13 14">
    <name type="scientific">Choanephora cucurbitarum</name>
    <dbReference type="NCBI Taxonomy" id="101091"/>
    <lineage>
        <taxon>Eukaryota</taxon>
        <taxon>Fungi</taxon>
        <taxon>Fungi incertae sedis</taxon>
        <taxon>Mucoromycota</taxon>
        <taxon>Mucoromycotina</taxon>
        <taxon>Mucoromycetes</taxon>
        <taxon>Mucorales</taxon>
        <taxon>Mucorineae</taxon>
        <taxon>Choanephoraceae</taxon>
        <taxon>Choanephoroideae</taxon>
        <taxon>Choanephora</taxon>
    </lineage>
</organism>
<dbReference type="GO" id="GO:0005829">
    <property type="term" value="C:cytosol"/>
    <property type="evidence" value="ECO:0007669"/>
    <property type="project" value="EnsemblFungi"/>
</dbReference>
<evidence type="ECO:0000256" key="6">
    <source>
        <dbReference type="ARBA" id="ARBA00022786"/>
    </source>
</evidence>
<evidence type="ECO:0000259" key="11">
    <source>
        <dbReference type="Pfam" id="PF00899"/>
    </source>
</evidence>
<evidence type="ECO:0000256" key="8">
    <source>
        <dbReference type="ARBA" id="ARBA00023006"/>
    </source>
</evidence>
<dbReference type="STRING" id="101091.A0A1C7N9E0"/>
<dbReference type="GO" id="GO:0034727">
    <property type="term" value="P:piecemeal microautophagy of the nucleus"/>
    <property type="evidence" value="ECO:0007669"/>
    <property type="project" value="EnsemblFungi"/>
</dbReference>
<proteinExistence type="inferred from homology"/>
<dbReference type="GO" id="GO:0015031">
    <property type="term" value="P:protein transport"/>
    <property type="evidence" value="ECO:0007669"/>
    <property type="project" value="UniProtKB-UniRule"/>
</dbReference>
<dbReference type="GO" id="GO:0000422">
    <property type="term" value="P:autophagy of mitochondrion"/>
    <property type="evidence" value="ECO:0007669"/>
    <property type="project" value="EnsemblFungi"/>
</dbReference>
<dbReference type="PANTHER" id="PTHR10953:SF3">
    <property type="entry name" value="UBIQUITIN-LIKE MODIFIER-ACTIVATING ENZYME ATG7"/>
    <property type="match status" value="1"/>
</dbReference>
<evidence type="ECO:0000256" key="7">
    <source>
        <dbReference type="ARBA" id="ARBA00022927"/>
    </source>
</evidence>
<keyword evidence="7 10" id="KW-0653">Protein transport</keyword>
<dbReference type="GO" id="GO:0042802">
    <property type="term" value="F:identical protein binding"/>
    <property type="evidence" value="ECO:0007669"/>
    <property type="project" value="EnsemblFungi"/>
</dbReference>
<evidence type="ECO:0000256" key="4">
    <source>
        <dbReference type="ARBA" id="ARBA00022448"/>
    </source>
</evidence>
<dbReference type="FunCoup" id="A0A1C7N9E0">
    <property type="interactions" value="441"/>
</dbReference>
<dbReference type="InterPro" id="IPR035985">
    <property type="entry name" value="Ubiquitin-activating_enz"/>
</dbReference>
<name>A0A1C7N9E0_9FUNG</name>
<dbReference type="InterPro" id="IPR042523">
    <property type="entry name" value="Atg7_N_2"/>
</dbReference>
<dbReference type="GO" id="GO:0019779">
    <property type="term" value="F:Atg8 activating enzyme activity"/>
    <property type="evidence" value="ECO:0007669"/>
    <property type="project" value="EnsemblFungi"/>
</dbReference>
<dbReference type="Proteomes" id="UP000093000">
    <property type="component" value="Unassembled WGS sequence"/>
</dbReference>
<keyword evidence="5 10" id="KW-0963">Cytoplasm</keyword>
<evidence type="ECO:0000313" key="13">
    <source>
        <dbReference type="EMBL" id="OBZ85707.1"/>
    </source>
</evidence>